<dbReference type="Pfam" id="PF04055">
    <property type="entry name" value="Radical_SAM"/>
    <property type="match status" value="1"/>
</dbReference>
<keyword evidence="4" id="KW-0963">Cytoplasm</keyword>
<keyword evidence="12" id="KW-0411">Iron-sulfur</keyword>
<dbReference type="InterPro" id="IPR007197">
    <property type="entry name" value="rSAM"/>
</dbReference>
<dbReference type="EMBL" id="UOGH01000296">
    <property type="protein sequence ID" value="VAX33459.1"/>
    <property type="molecule type" value="Genomic_DNA"/>
</dbReference>
<evidence type="ECO:0000259" key="13">
    <source>
        <dbReference type="PROSITE" id="PS51918"/>
    </source>
</evidence>
<dbReference type="InterPro" id="IPR027492">
    <property type="entry name" value="RNA_MTrfase_RlmN"/>
</dbReference>
<dbReference type="Pfam" id="PF21016">
    <property type="entry name" value="RlmN_N"/>
    <property type="match status" value="1"/>
</dbReference>
<dbReference type="FunFam" id="3.20.20.70:FF:000014">
    <property type="entry name" value="Probable dual-specificity RNA methyltransferase RlmN"/>
    <property type="match status" value="1"/>
</dbReference>
<dbReference type="Gene3D" id="1.10.150.530">
    <property type="match status" value="1"/>
</dbReference>
<dbReference type="HAMAP" id="MF_01849">
    <property type="entry name" value="RNA_methyltr_RlmN"/>
    <property type="match status" value="1"/>
</dbReference>
<name>A0A3B1CTV8_9ZZZZ</name>
<dbReference type="EC" id="2.1.1.192" evidence="14"/>
<evidence type="ECO:0000256" key="6">
    <source>
        <dbReference type="ARBA" id="ARBA00022603"/>
    </source>
</evidence>
<keyword evidence="11" id="KW-0408">Iron</keyword>
<dbReference type="PROSITE" id="PS51918">
    <property type="entry name" value="RADICAL_SAM"/>
    <property type="match status" value="1"/>
</dbReference>
<evidence type="ECO:0000256" key="8">
    <source>
        <dbReference type="ARBA" id="ARBA00022691"/>
    </source>
</evidence>
<dbReference type="SFLD" id="SFLDG01062">
    <property type="entry name" value="methyltransferase_(Class_A)"/>
    <property type="match status" value="1"/>
</dbReference>
<sequence>MVNLKALSEEELTTFLLSLDLPAFRVKQLLYWMYEKRALHIQDITELSKALRERLSKIACIGNLKLLDRRVSIDGTEKFLFGLDDGEAIETVLIPDGNRLTLCVSSQIGCSMGCRFCLTGKMGFIRNLQAHEIVDQVIAVQRLIEPRMMTNIVFMGMGEPMNNLDNVSQALKRMNSLLKISKRRITVSTAGVVPGIIRLGGLAPAVNLAISLNATTDEVRGYIMPVNRRYPVSTLMRACREYPLEPRRRITFEYILFEGLNDSSGDADRLVRLLRGIPSKLNLIPFNPYKGAEFRRPQEERVQFFRSLLQSGGLTAMVRKSKGQDILAACGQLRGYHTGSASCQSA</sequence>
<evidence type="ECO:0000256" key="11">
    <source>
        <dbReference type="ARBA" id="ARBA00023004"/>
    </source>
</evidence>
<dbReference type="GO" id="GO:0005737">
    <property type="term" value="C:cytoplasm"/>
    <property type="evidence" value="ECO:0007669"/>
    <property type="project" value="UniProtKB-SubCell"/>
</dbReference>
<protein>
    <submittedName>
        <fullName evidence="14">23S rRNA (Adenine(2503)-C(2))-methyltransferase @ tRNA (Adenine(37)-C(2))-methyltransferase</fullName>
        <ecNumber evidence="14">2.1.1.192</ecNumber>
    </submittedName>
</protein>
<proteinExistence type="inferred from homology"/>
<organism evidence="14">
    <name type="scientific">hydrothermal vent metagenome</name>
    <dbReference type="NCBI Taxonomy" id="652676"/>
    <lineage>
        <taxon>unclassified sequences</taxon>
        <taxon>metagenomes</taxon>
        <taxon>ecological metagenomes</taxon>
    </lineage>
</organism>
<dbReference type="SFLD" id="SFLDS00029">
    <property type="entry name" value="Radical_SAM"/>
    <property type="match status" value="1"/>
</dbReference>
<dbReference type="SFLD" id="SFLDF00275">
    <property type="entry name" value="adenosine_C2_methyltransferase"/>
    <property type="match status" value="1"/>
</dbReference>
<keyword evidence="9" id="KW-0819">tRNA processing</keyword>
<dbReference type="NCBIfam" id="TIGR00048">
    <property type="entry name" value="rRNA_mod_RlmN"/>
    <property type="match status" value="1"/>
</dbReference>
<dbReference type="InterPro" id="IPR004383">
    <property type="entry name" value="rRNA_lsu_MTrfase_RlmN/Cfr"/>
</dbReference>
<dbReference type="SUPFAM" id="SSF102114">
    <property type="entry name" value="Radical SAM enzymes"/>
    <property type="match status" value="1"/>
</dbReference>
<reference evidence="14" key="1">
    <citation type="submission" date="2018-06" db="EMBL/GenBank/DDBJ databases">
        <authorList>
            <person name="Zhirakovskaya E."/>
        </authorList>
    </citation>
    <scope>NUCLEOTIDE SEQUENCE</scope>
</reference>
<evidence type="ECO:0000256" key="4">
    <source>
        <dbReference type="ARBA" id="ARBA00022490"/>
    </source>
</evidence>
<evidence type="ECO:0000256" key="1">
    <source>
        <dbReference type="ARBA" id="ARBA00001966"/>
    </source>
</evidence>
<dbReference type="CDD" id="cd01335">
    <property type="entry name" value="Radical_SAM"/>
    <property type="match status" value="1"/>
</dbReference>
<gene>
    <name evidence="14" type="ORF">MNBD_NITROSPIRAE02-995</name>
</gene>
<keyword evidence="6 14" id="KW-0489">Methyltransferase</keyword>
<evidence type="ECO:0000256" key="12">
    <source>
        <dbReference type="ARBA" id="ARBA00023014"/>
    </source>
</evidence>
<dbReference type="PIRSF" id="PIRSF006004">
    <property type="entry name" value="CHP00048"/>
    <property type="match status" value="1"/>
</dbReference>
<feature type="domain" description="Radical SAM core" evidence="13">
    <location>
        <begin position="96"/>
        <end position="325"/>
    </location>
</feature>
<dbReference type="PANTHER" id="PTHR30544:SF5">
    <property type="entry name" value="RADICAL SAM CORE DOMAIN-CONTAINING PROTEIN"/>
    <property type="match status" value="1"/>
</dbReference>
<comment type="subcellular location">
    <subcellularLocation>
        <location evidence="2">Cytoplasm</location>
    </subcellularLocation>
</comment>
<evidence type="ECO:0000256" key="5">
    <source>
        <dbReference type="ARBA" id="ARBA00022552"/>
    </source>
</evidence>
<evidence type="ECO:0000256" key="7">
    <source>
        <dbReference type="ARBA" id="ARBA00022679"/>
    </source>
</evidence>
<dbReference type="InterPro" id="IPR040072">
    <property type="entry name" value="Methyltransferase_A"/>
</dbReference>
<evidence type="ECO:0000256" key="2">
    <source>
        <dbReference type="ARBA" id="ARBA00004496"/>
    </source>
</evidence>
<evidence type="ECO:0000256" key="9">
    <source>
        <dbReference type="ARBA" id="ARBA00022694"/>
    </source>
</evidence>
<evidence type="ECO:0000256" key="3">
    <source>
        <dbReference type="ARBA" id="ARBA00022485"/>
    </source>
</evidence>
<dbReference type="PANTHER" id="PTHR30544">
    <property type="entry name" value="23S RRNA METHYLTRANSFERASE"/>
    <property type="match status" value="1"/>
</dbReference>
<dbReference type="InterPro" id="IPR048641">
    <property type="entry name" value="RlmN_N"/>
</dbReference>
<dbReference type="GO" id="GO:0070475">
    <property type="term" value="P:rRNA base methylation"/>
    <property type="evidence" value="ECO:0007669"/>
    <property type="project" value="InterPro"/>
</dbReference>
<keyword evidence="7 14" id="KW-0808">Transferase</keyword>
<keyword evidence="3" id="KW-0004">4Fe-4S</keyword>
<keyword evidence="8" id="KW-0949">S-adenosyl-L-methionine</keyword>
<dbReference type="Gene3D" id="3.20.20.70">
    <property type="entry name" value="Aldolase class I"/>
    <property type="match status" value="1"/>
</dbReference>
<dbReference type="GO" id="GO:0046872">
    <property type="term" value="F:metal ion binding"/>
    <property type="evidence" value="ECO:0007669"/>
    <property type="project" value="UniProtKB-KW"/>
</dbReference>
<dbReference type="AlphaFoldDB" id="A0A3B1CTV8"/>
<dbReference type="InterPro" id="IPR013785">
    <property type="entry name" value="Aldolase_TIM"/>
</dbReference>
<evidence type="ECO:0000313" key="14">
    <source>
        <dbReference type="EMBL" id="VAX33459.1"/>
    </source>
</evidence>
<dbReference type="GO" id="GO:0008173">
    <property type="term" value="F:RNA methyltransferase activity"/>
    <property type="evidence" value="ECO:0007669"/>
    <property type="project" value="InterPro"/>
</dbReference>
<keyword evidence="10" id="KW-0479">Metal-binding</keyword>
<dbReference type="GO" id="GO:0051539">
    <property type="term" value="F:4 iron, 4 sulfur cluster binding"/>
    <property type="evidence" value="ECO:0007669"/>
    <property type="project" value="UniProtKB-KW"/>
</dbReference>
<comment type="cofactor">
    <cofactor evidence="1">
        <name>[4Fe-4S] cluster</name>
        <dbReference type="ChEBI" id="CHEBI:49883"/>
    </cofactor>
</comment>
<dbReference type="GO" id="GO:0030488">
    <property type="term" value="P:tRNA methylation"/>
    <property type="evidence" value="ECO:0007669"/>
    <property type="project" value="InterPro"/>
</dbReference>
<keyword evidence="5" id="KW-0698">rRNA processing</keyword>
<accession>A0A3B1CTV8</accession>
<dbReference type="InterPro" id="IPR058240">
    <property type="entry name" value="rSAM_sf"/>
</dbReference>
<evidence type="ECO:0000256" key="10">
    <source>
        <dbReference type="ARBA" id="ARBA00022723"/>
    </source>
</evidence>